<dbReference type="Pfam" id="PF00587">
    <property type="entry name" value="tRNA-synt_2b"/>
    <property type="match status" value="1"/>
</dbReference>
<protein>
    <recommendedName>
        <fullName evidence="13">Threonine--tRNA ligase</fullName>
        <ecNumber evidence="13">6.1.1.3</ecNumber>
    </recommendedName>
    <alternativeName>
        <fullName evidence="13">Threonyl-tRNA synthetase</fullName>
        <shortName evidence="13">ThrRS</shortName>
    </alternativeName>
</protein>
<keyword evidence="11 13" id="KW-0030">Aminoacyl-tRNA synthetase</keyword>
<keyword evidence="3 13" id="KW-0820">tRNA-binding</keyword>
<keyword evidence="6 13" id="KW-0547">Nucleotide-binding</keyword>
<dbReference type="GO" id="GO:0005524">
    <property type="term" value="F:ATP binding"/>
    <property type="evidence" value="ECO:0007669"/>
    <property type="project" value="UniProtKB-UniRule"/>
</dbReference>
<name>A0A523UUG4_UNCT6</name>
<dbReference type="FunFam" id="3.30.54.20:FF:000002">
    <property type="entry name" value="Threonine--tRNA ligase"/>
    <property type="match status" value="1"/>
</dbReference>
<dbReference type="GO" id="GO:0005737">
    <property type="term" value="C:cytoplasm"/>
    <property type="evidence" value="ECO:0007669"/>
    <property type="project" value="UniProtKB-SubCell"/>
</dbReference>
<keyword evidence="2 13" id="KW-0963">Cytoplasm</keyword>
<dbReference type="InterPro" id="IPR004154">
    <property type="entry name" value="Anticodon-bd"/>
</dbReference>
<evidence type="ECO:0000256" key="9">
    <source>
        <dbReference type="ARBA" id="ARBA00022884"/>
    </source>
</evidence>
<dbReference type="Gene3D" id="3.30.54.20">
    <property type="match status" value="1"/>
</dbReference>
<dbReference type="GO" id="GO:0000049">
    <property type="term" value="F:tRNA binding"/>
    <property type="evidence" value="ECO:0007669"/>
    <property type="project" value="UniProtKB-KW"/>
</dbReference>
<dbReference type="CDD" id="cd00771">
    <property type="entry name" value="ThrRS_core"/>
    <property type="match status" value="1"/>
</dbReference>
<dbReference type="EC" id="6.1.1.3" evidence="13"/>
<evidence type="ECO:0000256" key="12">
    <source>
        <dbReference type="ARBA" id="ARBA00049515"/>
    </source>
</evidence>
<dbReference type="PANTHER" id="PTHR11451:SF44">
    <property type="entry name" value="THREONINE--TRNA LIGASE, CHLOROPLASTIC_MITOCHONDRIAL 2"/>
    <property type="match status" value="1"/>
</dbReference>
<dbReference type="EMBL" id="SOJN01000063">
    <property type="protein sequence ID" value="TET46180.1"/>
    <property type="molecule type" value="Genomic_DNA"/>
</dbReference>
<evidence type="ECO:0000256" key="11">
    <source>
        <dbReference type="ARBA" id="ARBA00023146"/>
    </source>
</evidence>
<dbReference type="AlphaFoldDB" id="A0A523UUG4"/>
<feature type="binding site" evidence="13">
    <location>
        <position position="385"/>
    </location>
    <ligand>
        <name>Zn(2+)</name>
        <dbReference type="ChEBI" id="CHEBI:29105"/>
        <note>catalytic</note>
    </ligand>
</feature>
<dbReference type="InterPro" id="IPR004095">
    <property type="entry name" value="TGS"/>
</dbReference>
<dbReference type="GO" id="GO:0046872">
    <property type="term" value="F:metal ion binding"/>
    <property type="evidence" value="ECO:0007669"/>
    <property type="project" value="UniProtKB-KW"/>
</dbReference>
<keyword evidence="10 13" id="KW-0648">Protein biosynthesis</keyword>
<dbReference type="NCBIfam" id="TIGR00418">
    <property type="entry name" value="thrS"/>
    <property type="match status" value="1"/>
</dbReference>
<comment type="caution">
    <text evidence="13">Lacks conserved residue(s) required for the propagation of feature annotation.</text>
</comment>
<dbReference type="PROSITE" id="PS50862">
    <property type="entry name" value="AA_TRNA_LIGASE_II"/>
    <property type="match status" value="1"/>
</dbReference>
<evidence type="ECO:0000256" key="10">
    <source>
        <dbReference type="ARBA" id="ARBA00022917"/>
    </source>
</evidence>
<evidence type="ECO:0000259" key="15">
    <source>
        <dbReference type="PROSITE" id="PS51880"/>
    </source>
</evidence>
<dbReference type="PRINTS" id="PR01047">
    <property type="entry name" value="TRNASYNTHTHR"/>
</dbReference>
<dbReference type="InterPro" id="IPR045864">
    <property type="entry name" value="aa-tRNA-synth_II/BPL/LPL"/>
</dbReference>
<dbReference type="FunFam" id="3.30.980.10:FF:000005">
    <property type="entry name" value="Threonyl-tRNA synthetase, mitochondrial"/>
    <property type="match status" value="1"/>
</dbReference>
<feature type="binding site" evidence="13">
    <location>
        <position position="334"/>
    </location>
    <ligand>
        <name>Zn(2+)</name>
        <dbReference type="ChEBI" id="CHEBI:29105"/>
        <note>catalytic</note>
    </ligand>
</feature>
<dbReference type="PANTHER" id="PTHR11451">
    <property type="entry name" value="THREONINE-TRNA LIGASE"/>
    <property type="match status" value="1"/>
</dbReference>
<proteinExistence type="inferred from homology"/>
<feature type="binding site" evidence="13">
    <location>
        <position position="515"/>
    </location>
    <ligand>
        <name>Zn(2+)</name>
        <dbReference type="ChEBI" id="CHEBI:29105"/>
        <note>catalytic</note>
    </ligand>
</feature>
<evidence type="ECO:0000313" key="16">
    <source>
        <dbReference type="EMBL" id="TET46180.1"/>
    </source>
</evidence>
<evidence type="ECO:0000259" key="14">
    <source>
        <dbReference type="PROSITE" id="PS50862"/>
    </source>
</evidence>
<evidence type="ECO:0000256" key="4">
    <source>
        <dbReference type="ARBA" id="ARBA00022598"/>
    </source>
</evidence>
<dbReference type="CDD" id="cd00860">
    <property type="entry name" value="ThrRS_anticodon"/>
    <property type="match status" value="1"/>
</dbReference>
<evidence type="ECO:0000256" key="2">
    <source>
        <dbReference type="ARBA" id="ARBA00022490"/>
    </source>
</evidence>
<evidence type="ECO:0000256" key="1">
    <source>
        <dbReference type="ARBA" id="ARBA00008226"/>
    </source>
</evidence>
<accession>A0A523UUG4</accession>
<evidence type="ECO:0000256" key="8">
    <source>
        <dbReference type="ARBA" id="ARBA00022840"/>
    </source>
</evidence>
<dbReference type="Proteomes" id="UP000315525">
    <property type="component" value="Unassembled WGS sequence"/>
</dbReference>
<reference evidence="16 17" key="1">
    <citation type="submission" date="2019-03" db="EMBL/GenBank/DDBJ databases">
        <title>Metabolic potential of uncultured bacteria and archaea associated with petroleum seepage in deep-sea sediments.</title>
        <authorList>
            <person name="Dong X."/>
            <person name="Hubert C."/>
        </authorList>
    </citation>
    <scope>NUCLEOTIDE SEQUENCE [LARGE SCALE GENOMIC DNA]</scope>
    <source>
        <strain evidence="16">E44_bin18</strain>
    </source>
</reference>
<dbReference type="InterPro" id="IPR033728">
    <property type="entry name" value="ThrRS_core"/>
</dbReference>
<gene>
    <name evidence="13 16" type="primary">thrS</name>
    <name evidence="16" type="ORF">E3J62_04880</name>
</gene>
<dbReference type="InterPro" id="IPR047246">
    <property type="entry name" value="ThrRS_anticodon"/>
</dbReference>
<dbReference type="Pfam" id="PF03129">
    <property type="entry name" value="HGTP_anticodon"/>
    <property type="match status" value="1"/>
</dbReference>
<dbReference type="InterPro" id="IPR002314">
    <property type="entry name" value="aa-tRNA-synt_IIb"/>
</dbReference>
<dbReference type="SUPFAM" id="SSF81271">
    <property type="entry name" value="TGS-like"/>
    <property type="match status" value="1"/>
</dbReference>
<dbReference type="CDD" id="cd01667">
    <property type="entry name" value="TGS_ThrRS"/>
    <property type="match status" value="1"/>
</dbReference>
<feature type="domain" description="TGS" evidence="15">
    <location>
        <begin position="1"/>
        <end position="63"/>
    </location>
</feature>
<dbReference type="Pfam" id="PF02824">
    <property type="entry name" value="TGS"/>
    <property type="match status" value="1"/>
</dbReference>
<comment type="caution">
    <text evidence="16">The sequence shown here is derived from an EMBL/GenBank/DDBJ whole genome shotgun (WGS) entry which is preliminary data.</text>
</comment>
<dbReference type="GO" id="GO:0006435">
    <property type="term" value="P:threonyl-tRNA aminoacylation"/>
    <property type="evidence" value="ECO:0007669"/>
    <property type="project" value="UniProtKB-UniRule"/>
</dbReference>
<dbReference type="Gene3D" id="3.30.980.10">
    <property type="entry name" value="Threonyl-trna Synthetase, Chain A, domain 2"/>
    <property type="match status" value="1"/>
</dbReference>
<evidence type="ECO:0000256" key="3">
    <source>
        <dbReference type="ARBA" id="ARBA00022555"/>
    </source>
</evidence>
<dbReference type="FunFam" id="3.30.930.10:FF:000002">
    <property type="entry name" value="Threonine--tRNA ligase"/>
    <property type="match status" value="1"/>
</dbReference>
<dbReference type="InterPro" id="IPR012947">
    <property type="entry name" value="tRNA_SAD"/>
</dbReference>
<evidence type="ECO:0000256" key="13">
    <source>
        <dbReference type="HAMAP-Rule" id="MF_00184"/>
    </source>
</evidence>
<keyword evidence="9 13" id="KW-0694">RNA-binding</keyword>
<sequence>MKNIEVKLPGGVVKQYPTGIRLSQVLNELGGDLNGRALAAAVNGEVTDLSRELQDDSQVRFFAFDCEEGKAAYWHSTSHIMAQAVKELFPEAKLGIGPPISEGFYYDFDVEKPFSTEDLKKIEKRMHEIAKEDLPFQRREVSKEEARALFKEKNEPYKIELLEGLEGQVSLYEHDDFVDLCKGPHVPSTGRIKSFQLLSAAGAYWRGDEANKMLQRIYGIAFENEEDLQKHIELLEEAKKRDHRRLGTELDLFSIHEETGAGLVYWHPKGALILELIRDFWREEHWKRGYQLVSTPHIASGRLWRSSGHLDFFGENMYVFDVDEVPYALKPMNCPMHVVIYKTRVRSYRDLPLRFAELGTVYRKEKSGVLHGTLRVRGFTQDDAHIFCMPEQLVEELVGVVELAKYMMSSFGFKEYKVNLSVRDLAQKEKYMGSDEDWKKAESALIEALKKADLPYHRAEGEAIFYGPKIDIDLLDALGRHWQATTIQFDFNLPERFGITYMGKDGKEHTPYMIHRAILGALERFVGTLLEHYAGALPVWLSPVQAKVMSITDGQASYANSVSERLKSEGLRVEPDVRNEKIGHKIREGEKEKIPYMLIVGKKEVETGKVSLRRRHEGVKGVMSVEEFLKLAGEEISSKV</sequence>
<dbReference type="Gene3D" id="3.30.930.10">
    <property type="entry name" value="Bira Bifunctional Protein, Domain 2"/>
    <property type="match status" value="1"/>
</dbReference>
<evidence type="ECO:0000256" key="6">
    <source>
        <dbReference type="ARBA" id="ARBA00022741"/>
    </source>
</evidence>
<dbReference type="InterPro" id="IPR036621">
    <property type="entry name" value="Anticodon-bd_dom_sf"/>
</dbReference>
<evidence type="ECO:0000256" key="7">
    <source>
        <dbReference type="ARBA" id="ARBA00022833"/>
    </source>
</evidence>
<dbReference type="GO" id="GO:0004829">
    <property type="term" value="F:threonine-tRNA ligase activity"/>
    <property type="evidence" value="ECO:0007669"/>
    <property type="project" value="UniProtKB-UniRule"/>
</dbReference>
<dbReference type="InterPro" id="IPR006195">
    <property type="entry name" value="aa-tRNA-synth_II"/>
</dbReference>
<keyword evidence="7 13" id="KW-0862">Zinc</keyword>
<organism evidence="16 17">
    <name type="scientific">candidate division TA06 bacterium</name>
    <dbReference type="NCBI Taxonomy" id="2250710"/>
    <lineage>
        <taxon>Bacteria</taxon>
        <taxon>Bacteria division TA06</taxon>
    </lineage>
</organism>
<dbReference type="SUPFAM" id="SSF55681">
    <property type="entry name" value="Class II aaRS and biotin synthetases"/>
    <property type="match status" value="1"/>
</dbReference>
<comment type="catalytic activity">
    <reaction evidence="12 13">
        <text>tRNA(Thr) + L-threonine + ATP = L-threonyl-tRNA(Thr) + AMP + diphosphate + H(+)</text>
        <dbReference type="Rhea" id="RHEA:24624"/>
        <dbReference type="Rhea" id="RHEA-COMP:9670"/>
        <dbReference type="Rhea" id="RHEA-COMP:9704"/>
        <dbReference type="ChEBI" id="CHEBI:15378"/>
        <dbReference type="ChEBI" id="CHEBI:30616"/>
        <dbReference type="ChEBI" id="CHEBI:33019"/>
        <dbReference type="ChEBI" id="CHEBI:57926"/>
        <dbReference type="ChEBI" id="CHEBI:78442"/>
        <dbReference type="ChEBI" id="CHEBI:78534"/>
        <dbReference type="ChEBI" id="CHEBI:456215"/>
        <dbReference type="EC" id="6.1.1.3"/>
    </reaction>
</comment>
<dbReference type="Pfam" id="PF07973">
    <property type="entry name" value="tRNA_SAD"/>
    <property type="match status" value="1"/>
</dbReference>
<dbReference type="FunFam" id="3.40.50.800:FF:000001">
    <property type="entry name" value="Threonine--tRNA ligase"/>
    <property type="match status" value="1"/>
</dbReference>
<dbReference type="SUPFAM" id="SSF55186">
    <property type="entry name" value="ThrRS/AlaRS common domain"/>
    <property type="match status" value="1"/>
</dbReference>
<keyword evidence="4 13" id="KW-0436">Ligase</keyword>
<evidence type="ECO:0000313" key="17">
    <source>
        <dbReference type="Proteomes" id="UP000315525"/>
    </source>
</evidence>
<dbReference type="InterPro" id="IPR012675">
    <property type="entry name" value="Beta-grasp_dom_sf"/>
</dbReference>
<comment type="subunit">
    <text evidence="13">Homodimer.</text>
</comment>
<comment type="cofactor">
    <cofactor evidence="13">
        <name>Zn(2+)</name>
        <dbReference type="ChEBI" id="CHEBI:29105"/>
    </cofactor>
    <text evidence="13">Binds 1 zinc ion per subunit.</text>
</comment>
<dbReference type="Gene3D" id="3.10.20.30">
    <property type="match status" value="1"/>
</dbReference>
<comment type="subcellular location">
    <subcellularLocation>
        <location evidence="13">Cytoplasm</location>
    </subcellularLocation>
</comment>
<dbReference type="SUPFAM" id="SSF52954">
    <property type="entry name" value="Class II aaRS ABD-related"/>
    <property type="match status" value="1"/>
</dbReference>
<comment type="similarity">
    <text evidence="1 13">Belongs to the class-II aminoacyl-tRNA synthetase family.</text>
</comment>
<keyword evidence="5 13" id="KW-0479">Metal-binding</keyword>
<dbReference type="HAMAP" id="MF_00184">
    <property type="entry name" value="Thr_tRNA_synth"/>
    <property type="match status" value="1"/>
</dbReference>
<evidence type="ECO:0000256" key="5">
    <source>
        <dbReference type="ARBA" id="ARBA00022723"/>
    </source>
</evidence>
<dbReference type="SMART" id="SM00863">
    <property type="entry name" value="tRNA_SAD"/>
    <property type="match status" value="1"/>
</dbReference>
<dbReference type="InterPro" id="IPR012676">
    <property type="entry name" value="TGS-like"/>
</dbReference>
<dbReference type="PROSITE" id="PS51880">
    <property type="entry name" value="TGS"/>
    <property type="match status" value="1"/>
</dbReference>
<feature type="domain" description="Aminoacyl-transfer RNA synthetases class-II family profile" evidence="14">
    <location>
        <begin position="273"/>
        <end position="538"/>
    </location>
</feature>
<dbReference type="InterPro" id="IPR002320">
    <property type="entry name" value="Thr-tRNA-ligase_IIa"/>
</dbReference>
<keyword evidence="8 13" id="KW-0067">ATP-binding</keyword>
<dbReference type="InterPro" id="IPR018163">
    <property type="entry name" value="Thr/Ala-tRNA-synth_IIc_edit"/>
</dbReference>
<dbReference type="Gene3D" id="3.40.50.800">
    <property type="entry name" value="Anticodon-binding domain"/>
    <property type="match status" value="1"/>
</dbReference>